<evidence type="ECO:0000313" key="3">
    <source>
        <dbReference type="EMBL" id="XCN12286.1"/>
    </source>
</evidence>
<feature type="domain" description="DNA-binding phage zinc finger" evidence="2">
    <location>
        <begin position="165"/>
        <end position="217"/>
    </location>
</feature>
<proteinExistence type="predicted"/>
<feature type="region of interest" description="Disordered" evidence="1">
    <location>
        <begin position="189"/>
        <end position="225"/>
    </location>
</feature>
<gene>
    <name evidence="3" type="ORF">R1Y80_00935</name>
</gene>
<organism evidence="3">
    <name type="scientific">Streptomyces sp. JL1001</name>
    <dbReference type="NCBI Taxonomy" id="3078227"/>
    <lineage>
        <taxon>Bacteria</taxon>
        <taxon>Bacillati</taxon>
        <taxon>Actinomycetota</taxon>
        <taxon>Actinomycetes</taxon>
        <taxon>Kitasatosporales</taxon>
        <taxon>Streptomycetaceae</taxon>
        <taxon>Streptomyces</taxon>
    </lineage>
</organism>
<dbReference type="Pfam" id="PF24623">
    <property type="entry name" value="Phage_zn_bind_8"/>
    <property type="match status" value="1"/>
</dbReference>
<sequence length="243" mass="26035">MDRGDAAELLGYCAAFDNRTVGKVDAVAWAASLHDVPLDDDTTAAVARYYGTAPERAGDRLWIQPHHVRAGRLAIRQERLGTTLPAYEIPEGLETGAEFVARRRAQLDAVAAGRAVGTPVGRLAGGPAPGFVKELARRFGDGPVGREVPDLDDEAAGADPVVAEVRRPGPLGVECPTCKAPIGRPCRVGEPGGGRRPRELRTAHMPRQRVANGEPAEVESPEEAERRRAYYLDHLARRAGEAS</sequence>
<dbReference type="RefSeq" id="WP_354596115.1">
    <property type="nucleotide sequence ID" value="NZ_CP136798.1"/>
</dbReference>
<dbReference type="AlphaFoldDB" id="A0AAU8KB35"/>
<evidence type="ECO:0000259" key="2">
    <source>
        <dbReference type="Pfam" id="PF24623"/>
    </source>
</evidence>
<protein>
    <recommendedName>
        <fullName evidence="2">DNA-binding phage zinc finger domain-containing protein</fullName>
    </recommendedName>
</protein>
<evidence type="ECO:0000256" key="1">
    <source>
        <dbReference type="SAM" id="MobiDB-lite"/>
    </source>
</evidence>
<reference evidence="3" key="1">
    <citation type="submission" date="2023-10" db="EMBL/GenBank/DDBJ databases">
        <title>Complete genome sequence of Streptomyces sp. JL1001.</title>
        <authorList>
            <person name="Jiang L."/>
        </authorList>
    </citation>
    <scope>NUCLEOTIDE SEQUENCE</scope>
    <source>
        <strain evidence="3">JL1001</strain>
    </source>
</reference>
<dbReference type="EMBL" id="CP136798">
    <property type="protein sequence ID" value="XCN12286.1"/>
    <property type="molecule type" value="Genomic_DNA"/>
</dbReference>
<accession>A0AAU8KB35</accession>
<dbReference type="InterPro" id="IPR056911">
    <property type="entry name" value="Phage_Znf_bind_put"/>
</dbReference>
<name>A0AAU8KB35_9ACTN</name>